<dbReference type="Proteomes" id="UP000070186">
    <property type="component" value="Unassembled WGS sequence"/>
</dbReference>
<comment type="caution">
    <text evidence="3">The sequence shown here is derived from an EMBL/GenBank/DDBJ whole genome shotgun (WGS) entry which is preliminary data.</text>
</comment>
<feature type="chain" id="PRO_5007459552" description="ABC-type transport auxiliary lipoprotein component domain-containing protein" evidence="1">
    <location>
        <begin position="20"/>
        <end position="202"/>
    </location>
</feature>
<dbReference type="RefSeq" id="WP_066886814.1">
    <property type="nucleotide sequence ID" value="NZ_LODL01000040.1"/>
</dbReference>
<protein>
    <recommendedName>
        <fullName evidence="2">ABC-type transport auxiliary lipoprotein component domain-containing protein</fullName>
    </recommendedName>
</protein>
<reference evidence="3 4" key="1">
    <citation type="submission" date="2015-12" db="EMBL/GenBank/DDBJ databases">
        <title>Nitrous oxide reduction kinetics distinguish bacteria harboring typical versus atypical NosZ.</title>
        <authorList>
            <person name="Yoon S."/>
            <person name="Nissen S."/>
            <person name="Park D."/>
            <person name="Sanford R.A."/>
            <person name="Loeffler F.E."/>
        </authorList>
    </citation>
    <scope>NUCLEOTIDE SEQUENCE [LARGE SCALE GENOMIC DNA]</scope>
    <source>
        <strain evidence="3 4">ATCC BAA-841</strain>
    </source>
</reference>
<dbReference type="SUPFAM" id="SSF159594">
    <property type="entry name" value="XCC0632-like"/>
    <property type="match status" value="1"/>
</dbReference>
<evidence type="ECO:0000256" key="1">
    <source>
        <dbReference type="SAM" id="SignalP"/>
    </source>
</evidence>
<accession>A0A133XD91</accession>
<organism evidence="3 4">
    <name type="scientific">Dechloromonas denitrificans</name>
    <dbReference type="NCBI Taxonomy" id="281362"/>
    <lineage>
        <taxon>Bacteria</taxon>
        <taxon>Pseudomonadati</taxon>
        <taxon>Pseudomonadota</taxon>
        <taxon>Betaproteobacteria</taxon>
        <taxon>Rhodocyclales</taxon>
        <taxon>Azonexaceae</taxon>
        <taxon>Dechloromonas</taxon>
    </lineage>
</organism>
<proteinExistence type="predicted"/>
<dbReference type="EMBL" id="LODL01000040">
    <property type="protein sequence ID" value="KXB28903.1"/>
    <property type="molecule type" value="Genomic_DNA"/>
</dbReference>
<dbReference type="InterPro" id="IPR005586">
    <property type="entry name" value="ABC_trans_aux"/>
</dbReference>
<feature type="signal peptide" evidence="1">
    <location>
        <begin position="1"/>
        <end position="19"/>
    </location>
</feature>
<sequence length="202" mass="22240">MRRFAIIFLSFALSACFTAGKRGGDTAMAVYDLGPGLERQIDRRQRPSPMAVEVRAPLWFDALGINYRLAYSDPARLREYARARWAGPPAQMIQLGLVRDLGLVAAGQGRSNCVVRLEIDEFSQVFETPVQSRAQIQGRVQWLDKSRARLAERTIHLEQAAASADAQGGVKALTALVGQLTAAINDWEQESVAAGQLRNCQL</sequence>
<feature type="domain" description="ABC-type transport auxiliary lipoprotein component" evidence="2">
    <location>
        <begin position="72"/>
        <end position="184"/>
    </location>
</feature>
<keyword evidence="4" id="KW-1185">Reference proteome</keyword>
<dbReference type="PROSITE" id="PS51257">
    <property type="entry name" value="PROKAR_LIPOPROTEIN"/>
    <property type="match status" value="1"/>
</dbReference>
<name>A0A133XD91_9RHOO</name>
<evidence type="ECO:0000313" key="4">
    <source>
        <dbReference type="Proteomes" id="UP000070186"/>
    </source>
</evidence>
<evidence type="ECO:0000313" key="3">
    <source>
        <dbReference type="EMBL" id="KXB28903.1"/>
    </source>
</evidence>
<keyword evidence="1" id="KW-0732">Signal</keyword>
<gene>
    <name evidence="3" type="ORF">AT959_18915</name>
</gene>
<dbReference type="STRING" id="281362.AT959_18915"/>
<dbReference type="AlphaFoldDB" id="A0A133XD91"/>
<evidence type="ECO:0000259" key="2">
    <source>
        <dbReference type="Pfam" id="PF03886"/>
    </source>
</evidence>
<dbReference type="Pfam" id="PF03886">
    <property type="entry name" value="ABC_trans_aux"/>
    <property type="match status" value="1"/>
</dbReference>
<dbReference type="Gene3D" id="3.40.50.10610">
    <property type="entry name" value="ABC-type transport auxiliary lipoprotein component"/>
    <property type="match status" value="1"/>
</dbReference>